<proteinExistence type="predicted"/>
<dbReference type="RefSeq" id="WP_092309247.1">
    <property type="nucleotide sequence ID" value="NZ_FNTJ01000001.1"/>
</dbReference>
<protein>
    <recommendedName>
        <fullName evidence="1">IrrE N-terminal-like domain-containing protein</fullName>
    </recommendedName>
</protein>
<dbReference type="Pfam" id="PF06114">
    <property type="entry name" value="Peptidase_M78"/>
    <property type="match status" value="1"/>
</dbReference>
<dbReference type="Gene3D" id="1.10.10.2910">
    <property type="match status" value="1"/>
</dbReference>
<dbReference type="Proteomes" id="UP000198982">
    <property type="component" value="Unassembled WGS sequence"/>
</dbReference>
<dbReference type="InterPro" id="IPR010359">
    <property type="entry name" value="IrrE_HExxH"/>
</dbReference>
<feature type="domain" description="IrrE N-terminal-like" evidence="1">
    <location>
        <begin position="149"/>
        <end position="244"/>
    </location>
</feature>
<gene>
    <name evidence="2" type="ORF">SAMN05216178_0351</name>
</gene>
<evidence type="ECO:0000313" key="2">
    <source>
        <dbReference type="EMBL" id="SEB44492.1"/>
    </source>
</evidence>
<organism evidence="2 3">
    <name type="scientific">Pseudomonas saponiphila</name>
    <dbReference type="NCBI Taxonomy" id="556534"/>
    <lineage>
        <taxon>Bacteria</taxon>
        <taxon>Pseudomonadati</taxon>
        <taxon>Pseudomonadota</taxon>
        <taxon>Gammaproteobacteria</taxon>
        <taxon>Pseudomonadales</taxon>
        <taxon>Pseudomonadaceae</taxon>
        <taxon>Pseudomonas</taxon>
    </lineage>
</organism>
<keyword evidence="3" id="KW-1185">Reference proteome</keyword>
<accession>A0A1H4JFY9</accession>
<evidence type="ECO:0000259" key="1">
    <source>
        <dbReference type="Pfam" id="PF06114"/>
    </source>
</evidence>
<dbReference type="EMBL" id="FNTJ01000001">
    <property type="protein sequence ID" value="SEB44492.1"/>
    <property type="molecule type" value="Genomic_DNA"/>
</dbReference>
<sequence>MHDAKTPITVKSAFESLQAAGYPRTYVTKLLPDWWDNSLLKTSAGAFQFALILKQRLGLDVSFGQDGDLAIEPRAARANFKHRADTRVDELNVAAGLGIALARLAVFASRAPYHELPANPLEIYELVRHSTGRACVDFQGLLDLCWMNGIPVLFLKEMPRNTKRMTGMAVIVDGRPAILLGFNHTHQSKQLFVLAHELAHILCGHVQDNGALIDEDIADVIEGLEGRVQVRRDEQEREADTFALSLIRRGQMDIVRRIPRQTSATTLAAAALRASRENAVDQGHLILSYAKEHDDWIWANQALRFVPQEVGAIELLRDRFLRNTDLSAISEESAEHLLSMQGFAR</sequence>
<dbReference type="AlphaFoldDB" id="A0A1H4JFY9"/>
<reference evidence="3" key="1">
    <citation type="submission" date="2016-10" db="EMBL/GenBank/DDBJ databases">
        <authorList>
            <person name="Varghese N."/>
            <person name="Submissions S."/>
        </authorList>
    </citation>
    <scope>NUCLEOTIDE SEQUENCE [LARGE SCALE GENOMIC DNA]</scope>
    <source>
        <strain evidence="3">DSM 9751</strain>
    </source>
</reference>
<evidence type="ECO:0000313" key="3">
    <source>
        <dbReference type="Proteomes" id="UP000198982"/>
    </source>
</evidence>
<name>A0A1H4JFY9_9PSED</name>